<accession>A0A8J4E7N1</accession>
<organism evidence="4 5">
    <name type="scientific">Virgisporangium aurantiacum</name>
    <dbReference type="NCBI Taxonomy" id="175570"/>
    <lineage>
        <taxon>Bacteria</taxon>
        <taxon>Bacillati</taxon>
        <taxon>Actinomycetota</taxon>
        <taxon>Actinomycetes</taxon>
        <taxon>Micromonosporales</taxon>
        <taxon>Micromonosporaceae</taxon>
        <taxon>Virgisporangium</taxon>
    </lineage>
</organism>
<feature type="transmembrane region" description="Helical" evidence="2">
    <location>
        <begin position="354"/>
        <end position="374"/>
    </location>
</feature>
<evidence type="ECO:0000313" key="4">
    <source>
        <dbReference type="EMBL" id="GIJ64378.1"/>
    </source>
</evidence>
<feature type="transmembrane region" description="Helical" evidence="2">
    <location>
        <begin position="60"/>
        <end position="81"/>
    </location>
</feature>
<evidence type="ECO:0000256" key="1">
    <source>
        <dbReference type="SAM" id="MobiDB-lite"/>
    </source>
</evidence>
<feature type="compositionally biased region" description="Low complexity" evidence="1">
    <location>
        <begin position="647"/>
        <end position="659"/>
    </location>
</feature>
<dbReference type="Pfam" id="PF03704">
    <property type="entry name" value="BTAD"/>
    <property type="match status" value="1"/>
</dbReference>
<evidence type="ECO:0000259" key="3">
    <source>
        <dbReference type="SMART" id="SM01043"/>
    </source>
</evidence>
<keyword evidence="2" id="KW-0812">Transmembrane</keyword>
<evidence type="ECO:0000313" key="5">
    <source>
        <dbReference type="Proteomes" id="UP000612585"/>
    </source>
</evidence>
<feature type="domain" description="Bacterial transcriptional activator" evidence="3">
    <location>
        <begin position="795"/>
        <end position="932"/>
    </location>
</feature>
<dbReference type="InterPro" id="IPR005158">
    <property type="entry name" value="BTAD"/>
</dbReference>
<comment type="caution">
    <text evidence="4">The sequence shown here is derived from an EMBL/GenBank/DDBJ whole genome shotgun (WGS) entry which is preliminary data.</text>
</comment>
<protein>
    <recommendedName>
        <fullName evidence="3">Bacterial transcriptional activator domain-containing protein</fullName>
    </recommendedName>
</protein>
<dbReference type="InterPro" id="IPR011990">
    <property type="entry name" value="TPR-like_helical_dom_sf"/>
</dbReference>
<dbReference type="AlphaFoldDB" id="A0A8J4E7N1"/>
<dbReference type="PANTHER" id="PTHR35807">
    <property type="entry name" value="TRANSCRIPTIONAL REGULATOR REDD-RELATED"/>
    <property type="match status" value="1"/>
</dbReference>
<feature type="compositionally biased region" description="Low complexity" evidence="1">
    <location>
        <begin position="669"/>
        <end position="682"/>
    </location>
</feature>
<dbReference type="SUPFAM" id="SSF48452">
    <property type="entry name" value="TPR-like"/>
    <property type="match status" value="1"/>
</dbReference>
<feature type="transmembrane region" description="Helical" evidence="2">
    <location>
        <begin position="102"/>
        <end position="123"/>
    </location>
</feature>
<feature type="region of interest" description="Disordered" evidence="1">
    <location>
        <begin position="381"/>
        <end position="412"/>
    </location>
</feature>
<dbReference type="Gene3D" id="3.10.350.10">
    <property type="entry name" value="LysM domain"/>
    <property type="match status" value="1"/>
</dbReference>
<dbReference type="SMART" id="SM01043">
    <property type="entry name" value="BTAD"/>
    <property type="match status" value="1"/>
</dbReference>
<evidence type="ECO:0000256" key="2">
    <source>
        <dbReference type="SAM" id="Phobius"/>
    </source>
</evidence>
<feature type="compositionally biased region" description="Low complexity" evidence="1">
    <location>
        <begin position="321"/>
        <end position="340"/>
    </location>
</feature>
<dbReference type="InterPro" id="IPR018392">
    <property type="entry name" value="LysM"/>
</dbReference>
<feature type="compositionally biased region" description="Pro residues" evidence="1">
    <location>
        <begin position="275"/>
        <end position="288"/>
    </location>
</feature>
<dbReference type="Gene3D" id="1.25.40.10">
    <property type="entry name" value="Tetratricopeptide repeat domain"/>
    <property type="match status" value="1"/>
</dbReference>
<dbReference type="InterPro" id="IPR036388">
    <property type="entry name" value="WH-like_DNA-bd_sf"/>
</dbReference>
<dbReference type="InterPro" id="IPR051677">
    <property type="entry name" value="AfsR-DnrI-RedD_regulator"/>
</dbReference>
<dbReference type="EMBL" id="BOPG01000115">
    <property type="protein sequence ID" value="GIJ64378.1"/>
    <property type="molecule type" value="Genomic_DNA"/>
</dbReference>
<keyword evidence="2" id="KW-0472">Membrane</keyword>
<feature type="transmembrane region" description="Helical" evidence="2">
    <location>
        <begin position="12"/>
        <end position="34"/>
    </location>
</feature>
<feature type="region of interest" description="Disordered" evidence="1">
    <location>
        <begin position="635"/>
        <end position="691"/>
    </location>
</feature>
<reference evidence="4" key="1">
    <citation type="submission" date="2021-01" db="EMBL/GenBank/DDBJ databases">
        <title>Whole genome shotgun sequence of Virgisporangium aurantiacum NBRC 16421.</title>
        <authorList>
            <person name="Komaki H."/>
            <person name="Tamura T."/>
        </authorList>
    </citation>
    <scope>NUCLEOTIDE SEQUENCE</scope>
    <source>
        <strain evidence="4">NBRC 16421</strain>
    </source>
</reference>
<feature type="region of interest" description="Disordered" evidence="1">
    <location>
        <begin position="270"/>
        <end position="342"/>
    </location>
</feature>
<name>A0A8J4E7N1_9ACTN</name>
<dbReference type="InterPro" id="IPR036779">
    <property type="entry name" value="LysM_dom_sf"/>
</dbReference>
<dbReference type="Proteomes" id="UP000612585">
    <property type="component" value="Unassembled WGS sequence"/>
</dbReference>
<keyword evidence="5" id="KW-1185">Reference proteome</keyword>
<dbReference type="Gene3D" id="1.10.10.10">
    <property type="entry name" value="Winged helix-like DNA-binding domain superfamily/Winged helix DNA-binding domain"/>
    <property type="match status" value="1"/>
</dbReference>
<proteinExistence type="predicted"/>
<sequence>MMSGLLRFTGRLASTVALLGILVGVPAGLCWFVGSPLPRTLPTTWDAWARILTSSIPDEAVINVLAIALWIVWAAFAYSVAVEIAAARRGKLATRRRLISPLQAVAALLIAGMTAGPATVLVANPARPVVPAVAPHIPTANATASEAITAGGGRIILTVGDARSATPTTRAWQPADSATAALTHDEMPRFAACGVDGALTLQVGDNRYTVTVSRHDTLWKIAEVWLGDPHRWPEIYHLNQDRYDHNGRMKHGDHIEPGWVLILPADALPPAGAQPIPPPPSNPVPPDNNPSGTPTAPPSSSPSSPSSPSGDAIDDGVVGMPPRSSGSPAPSEPSASAAPARSDRDGGFGIELSGGWVVVPVATAVAAAAALVWIQRRRRYRPRPPANGRRDDPDLTPLPPSIAALHHARPPSPIEDDMDDLAPEALEATTVTTATLGTRADRPLRLADLPPSGVGLVGPGARAAARGVLVAVLSAGGPWAPGAEAAIVTTDADLAALLGPTAPDRDQLGQLHIADSLDSALTHLERQLLRRVRQADDRNDSDLSTVHDQAHAPIVLLTQAPDDTIATALAAILAVGSRLAIAGVLLGRWNGGATWHVNSDGTSRPDPATDTTGLRLNVLDTATAGDILDILRQARPTSNDIPPPPSRAASHTAAAASRTDPLATRQDGTPAPTTSTTARSPNPHNPTGTTDVRTLRFSVLGKPTLHLVSEGSRRDIRIRRTDGTQILVHLAVEPDGSTSDQLMAVLWPETRPHVSRRRFHTTMSELRQTLAEAVGAETIPRTDERYRLDPAHITVDLWKLTAAADDAATAVDPAHHAAALRQVIKLYTGSVAEGHHWLWLAPYRERVRRHILDAYIGLADNAPDPAAALALVQEAIRVDPYNEDVYQRAMQLHATLNSADGVVRTLRALTQRLADLEIEVSPQTQQIATELLAKLDARRRNRGNAA</sequence>
<feature type="compositionally biased region" description="Low complexity" evidence="1">
    <location>
        <begin position="301"/>
        <end position="310"/>
    </location>
</feature>
<keyword evidence="2" id="KW-1133">Transmembrane helix</keyword>
<gene>
    <name evidence="4" type="ORF">Vau01_118940</name>
</gene>
<dbReference type="CDD" id="cd00118">
    <property type="entry name" value="LysM"/>
    <property type="match status" value="1"/>
</dbReference>